<dbReference type="PANTHER" id="PTHR30469">
    <property type="entry name" value="MULTIDRUG RESISTANCE PROTEIN MDTA"/>
    <property type="match status" value="1"/>
</dbReference>
<evidence type="ECO:0000256" key="2">
    <source>
        <dbReference type="SAM" id="Coils"/>
    </source>
</evidence>
<dbReference type="Pfam" id="PF25967">
    <property type="entry name" value="RND-MFP_C"/>
    <property type="match status" value="1"/>
</dbReference>
<name>A0ABW5E5P8_9BACT</name>
<evidence type="ECO:0000256" key="3">
    <source>
        <dbReference type="SAM" id="Phobius"/>
    </source>
</evidence>
<feature type="transmembrane region" description="Helical" evidence="3">
    <location>
        <begin position="21"/>
        <end position="41"/>
    </location>
</feature>
<evidence type="ECO:0000313" key="7">
    <source>
        <dbReference type="Proteomes" id="UP001597297"/>
    </source>
</evidence>
<feature type="domain" description="CusB-like beta-barrel" evidence="4">
    <location>
        <begin position="303"/>
        <end position="372"/>
    </location>
</feature>
<keyword evidence="3" id="KW-1133">Transmembrane helix</keyword>
<comment type="caution">
    <text evidence="6">The sequence shown here is derived from an EMBL/GenBank/DDBJ whole genome shotgun (WGS) entry which is preliminary data.</text>
</comment>
<dbReference type="Proteomes" id="UP001597297">
    <property type="component" value="Unassembled WGS sequence"/>
</dbReference>
<dbReference type="InterPro" id="IPR058627">
    <property type="entry name" value="MdtA-like_C"/>
</dbReference>
<protein>
    <submittedName>
        <fullName evidence="6">Efflux RND transporter periplasmic adaptor subunit</fullName>
    </submittedName>
</protein>
<sequence>MSLDLLTKKGETQEGKAKRSYAWMLPVGLLVGFVLILALLFGDRMLPAIEVDTMPVETLRSEDQGGVQFAQNSGGKGEMLFQASGWVEPDPYITYVPALVNGIIDKVHVLEGDTVEKGQLLAELISDEQELVYQAAEKKYESMQKKIDAHCMAVPIINAQIEAAKKKIEAGTALLSQERDNLQRLENIGSNAVSEQSIVAARFTVTRHEAVVAQAQAELPELEAKIEQIHAEQGSMEATLKEYEVMKAEAKLALDRTKVYAPMDAVVLHLHAAPGKKRMLNMDDPTSAVIVELYDPQKLQARIDVPLTEAAGLVVGQEVEMVSDLLANKVFKGTVTRISGQADLQRNTLQAKVAIQDPDIRLRPDMLVRAKFFALTATTKKVESGVSSGRLSLYVPQQAVFDENQVWVLSPEGRAELRRIELGSSTRDDHQLVISGLKSGEQVILPPHTDLAEGVRVKTNQ</sequence>
<dbReference type="EMBL" id="JBHUJC010000020">
    <property type="protein sequence ID" value="MFD2276250.1"/>
    <property type="molecule type" value="Genomic_DNA"/>
</dbReference>
<comment type="similarity">
    <text evidence="1">Belongs to the membrane fusion protein (MFP) (TC 8.A.1) family.</text>
</comment>
<gene>
    <name evidence="6" type="ORF">ACFSQZ_07205</name>
</gene>
<dbReference type="Gene3D" id="1.10.287.470">
    <property type="entry name" value="Helix hairpin bin"/>
    <property type="match status" value="1"/>
</dbReference>
<proteinExistence type="inferred from homology"/>
<evidence type="ECO:0000259" key="5">
    <source>
        <dbReference type="Pfam" id="PF25967"/>
    </source>
</evidence>
<reference evidence="7" key="1">
    <citation type="journal article" date="2019" name="Int. J. Syst. Evol. Microbiol.">
        <title>The Global Catalogue of Microorganisms (GCM) 10K type strain sequencing project: providing services to taxonomists for standard genome sequencing and annotation.</title>
        <authorList>
            <consortium name="The Broad Institute Genomics Platform"/>
            <consortium name="The Broad Institute Genome Sequencing Center for Infectious Disease"/>
            <person name="Wu L."/>
            <person name="Ma J."/>
        </authorList>
    </citation>
    <scope>NUCLEOTIDE SEQUENCE [LARGE SCALE GENOMIC DNA]</scope>
    <source>
        <strain evidence="7">JCM 16545</strain>
    </source>
</reference>
<accession>A0ABW5E5P8</accession>
<dbReference type="Gene3D" id="2.40.420.20">
    <property type="match status" value="1"/>
</dbReference>
<keyword evidence="3" id="KW-0812">Transmembrane</keyword>
<dbReference type="NCBIfam" id="TIGR01730">
    <property type="entry name" value="RND_mfp"/>
    <property type="match status" value="1"/>
</dbReference>
<keyword evidence="2" id="KW-0175">Coiled coil</keyword>
<dbReference type="InterPro" id="IPR058792">
    <property type="entry name" value="Beta-barrel_RND_2"/>
</dbReference>
<dbReference type="InterPro" id="IPR006143">
    <property type="entry name" value="RND_pump_MFP"/>
</dbReference>
<dbReference type="SUPFAM" id="SSF111369">
    <property type="entry name" value="HlyD-like secretion proteins"/>
    <property type="match status" value="1"/>
</dbReference>
<dbReference type="Pfam" id="PF25954">
    <property type="entry name" value="Beta-barrel_RND_2"/>
    <property type="match status" value="1"/>
</dbReference>
<dbReference type="RefSeq" id="WP_377094411.1">
    <property type="nucleotide sequence ID" value="NZ_JBHSJM010000001.1"/>
</dbReference>
<keyword evidence="7" id="KW-1185">Reference proteome</keyword>
<organism evidence="6 7">
    <name type="scientific">Rubritalea spongiae</name>
    <dbReference type="NCBI Taxonomy" id="430797"/>
    <lineage>
        <taxon>Bacteria</taxon>
        <taxon>Pseudomonadati</taxon>
        <taxon>Verrucomicrobiota</taxon>
        <taxon>Verrucomicrobiia</taxon>
        <taxon>Verrucomicrobiales</taxon>
        <taxon>Rubritaleaceae</taxon>
        <taxon>Rubritalea</taxon>
    </lineage>
</organism>
<dbReference type="Gene3D" id="2.40.30.170">
    <property type="match status" value="1"/>
</dbReference>
<dbReference type="PANTHER" id="PTHR30469:SF15">
    <property type="entry name" value="HLYD FAMILY OF SECRETION PROTEINS"/>
    <property type="match status" value="1"/>
</dbReference>
<feature type="domain" description="Multidrug resistance protein MdtA-like C-terminal permuted SH3" evidence="5">
    <location>
        <begin position="394"/>
        <end position="444"/>
    </location>
</feature>
<evidence type="ECO:0000313" key="6">
    <source>
        <dbReference type="EMBL" id="MFD2276250.1"/>
    </source>
</evidence>
<feature type="coiled-coil region" evidence="2">
    <location>
        <begin position="205"/>
        <end position="232"/>
    </location>
</feature>
<dbReference type="Gene3D" id="2.40.50.100">
    <property type="match status" value="1"/>
</dbReference>
<keyword evidence="3" id="KW-0472">Membrane</keyword>
<evidence type="ECO:0000256" key="1">
    <source>
        <dbReference type="ARBA" id="ARBA00009477"/>
    </source>
</evidence>
<evidence type="ECO:0000259" key="4">
    <source>
        <dbReference type="Pfam" id="PF25954"/>
    </source>
</evidence>